<keyword evidence="4 6" id="KW-1133">Transmembrane helix</keyword>
<dbReference type="AlphaFoldDB" id="A0A923KLU7"/>
<gene>
    <name evidence="7" type="ORF">H8K36_12605</name>
</gene>
<feature type="transmembrane region" description="Helical" evidence="6">
    <location>
        <begin position="86"/>
        <end position="106"/>
    </location>
</feature>
<feature type="transmembrane region" description="Helical" evidence="6">
    <location>
        <begin position="258"/>
        <end position="276"/>
    </location>
</feature>
<evidence type="ECO:0000256" key="5">
    <source>
        <dbReference type="ARBA" id="ARBA00023136"/>
    </source>
</evidence>
<feature type="transmembrane region" description="Helical" evidence="6">
    <location>
        <begin position="217"/>
        <end position="238"/>
    </location>
</feature>
<feature type="transmembrane region" description="Helical" evidence="6">
    <location>
        <begin position="362"/>
        <end position="381"/>
    </location>
</feature>
<evidence type="ECO:0000256" key="6">
    <source>
        <dbReference type="SAM" id="Phobius"/>
    </source>
</evidence>
<dbReference type="InterPro" id="IPR044550">
    <property type="entry name" value="WzxE"/>
</dbReference>
<feature type="transmembrane region" description="Helical" evidence="6">
    <location>
        <begin position="172"/>
        <end position="196"/>
    </location>
</feature>
<keyword evidence="5 6" id="KW-0472">Membrane</keyword>
<feature type="transmembrane region" description="Helical" evidence="6">
    <location>
        <begin position="387"/>
        <end position="409"/>
    </location>
</feature>
<feature type="transmembrane region" description="Helical" evidence="6">
    <location>
        <begin position="12"/>
        <end position="40"/>
    </location>
</feature>
<dbReference type="GO" id="GO:0005886">
    <property type="term" value="C:plasma membrane"/>
    <property type="evidence" value="ECO:0007669"/>
    <property type="project" value="UniProtKB-SubCell"/>
</dbReference>
<dbReference type="Pfam" id="PF01943">
    <property type="entry name" value="Polysacc_synt"/>
    <property type="match status" value="1"/>
</dbReference>
<protein>
    <submittedName>
        <fullName evidence="7">O-antigen translocase</fullName>
    </submittedName>
</protein>
<evidence type="ECO:0000256" key="4">
    <source>
        <dbReference type="ARBA" id="ARBA00022989"/>
    </source>
</evidence>
<dbReference type="InterPro" id="IPR002797">
    <property type="entry name" value="Polysacc_synth"/>
</dbReference>
<keyword evidence="3 6" id="KW-0812">Transmembrane</keyword>
<feature type="transmembrane region" description="Helical" evidence="6">
    <location>
        <begin position="118"/>
        <end position="138"/>
    </location>
</feature>
<name>A0A923KLU7_9BURK</name>
<sequence length="415" mass="46171">MSLIRTSLLNAIAVAIRMLAMLGLNKVLAVLVGPAGYALFGQFQNAVTVINTFASGAINTGVTKYTAEFQDDAAHQQRLWGTAGNISLACSITAAVLIALFHQSLAKLILGDETHAPVLLWLAGSLVLFVLNTLLMAILNGKKEVSLYVLANISTSIVTLLATWLLAQTWGLQGALIALSINQSVVFFVTLTLCWRQDWFRFRYLVGGFDRNLAKKLAAYGLMAMVTAIVVPLSQILIRNHLVAEFGWQQTGMWQAVTRMSDVYLMLITTTLTVYYLPRLAEIKSKSELHQEILKVYRFILPLTALGAMLVYLLRDWIISLLFTQEFSAMRELLAWQLVGDVVKIGSWILGFVMLGRAMTKAYVWTEIIFACSLFALTYLLTPYFGLSASVIAFFINYVVYWITTAFIVSQVKFD</sequence>
<feature type="transmembrane region" description="Helical" evidence="6">
    <location>
        <begin position="334"/>
        <end position="355"/>
    </location>
</feature>
<accession>A0A923KLU7</accession>
<evidence type="ECO:0000313" key="8">
    <source>
        <dbReference type="Proteomes" id="UP000627446"/>
    </source>
</evidence>
<dbReference type="PANTHER" id="PTHR30250">
    <property type="entry name" value="PST FAMILY PREDICTED COLANIC ACID TRANSPORTER"/>
    <property type="match status" value="1"/>
</dbReference>
<dbReference type="Proteomes" id="UP000627446">
    <property type="component" value="Unassembled WGS sequence"/>
</dbReference>
<feature type="transmembrane region" description="Helical" evidence="6">
    <location>
        <begin position="296"/>
        <end position="314"/>
    </location>
</feature>
<dbReference type="PANTHER" id="PTHR30250:SF30">
    <property type="entry name" value="LIPID III FLIPPASE"/>
    <property type="match status" value="1"/>
</dbReference>
<proteinExistence type="predicted"/>
<dbReference type="RefSeq" id="WP_186916829.1">
    <property type="nucleotide sequence ID" value="NZ_JACOFZ010000004.1"/>
</dbReference>
<dbReference type="CDD" id="cd13125">
    <property type="entry name" value="MATE_like_10"/>
    <property type="match status" value="1"/>
</dbReference>
<comment type="subcellular location">
    <subcellularLocation>
        <location evidence="1">Cell membrane</location>
        <topology evidence="1">Multi-pass membrane protein</topology>
    </subcellularLocation>
</comment>
<organism evidence="7 8">
    <name type="scientific">Undibacterium nitidum</name>
    <dbReference type="NCBI Taxonomy" id="2762298"/>
    <lineage>
        <taxon>Bacteria</taxon>
        <taxon>Pseudomonadati</taxon>
        <taxon>Pseudomonadota</taxon>
        <taxon>Betaproteobacteria</taxon>
        <taxon>Burkholderiales</taxon>
        <taxon>Oxalobacteraceae</taxon>
        <taxon>Undibacterium</taxon>
    </lineage>
</organism>
<keyword evidence="8" id="KW-1185">Reference proteome</keyword>
<evidence type="ECO:0000313" key="7">
    <source>
        <dbReference type="EMBL" id="MBC3882225.1"/>
    </source>
</evidence>
<dbReference type="GO" id="GO:0009246">
    <property type="term" value="P:enterobacterial common antigen biosynthetic process"/>
    <property type="evidence" value="ECO:0007669"/>
    <property type="project" value="InterPro"/>
</dbReference>
<feature type="transmembrane region" description="Helical" evidence="6">
    <location>
        <begin position="145"/>
        <end position="166"/>
    </location>
</feature>
<evidence type="ECO:0000256" key="1">
    <source>
        <dbReference type="ARBA" id="ARBA00004651"/>
    </source>
</evidence>
<evidence type="ECO:0000256" key="2">
    <source>
        <dbReference type="ARBA" id="ARBA00022475"/>
    </source>
</evidence>
<keyword evidence="2" id="KW-1003">Cell membrane</keyword>
<dbReference type="InterPro" id="IPR050833">
    <property type="entry name" value="Poly_Biosynth_Transport"/>
</dbReference>
<evidence type="ECO:0000256" key="3">
    <source>
        <dbReference type="ARBA" id="ARBA00022692"/>
    </source>
</evidence>
<comment type="caution">
    <text evidence="7">The sequence shown here is derived from an EMBL/GenBank/DDBJ whole genome shotgun (WGS) entry which is preliminary data.</text>
</comment>
<dbReference type="EMBL" id="JACOFZ010000004">
    <property type="protein sequence ID" value="MBC3882225.1"/>
    <property type="molecule type" value="Genomic_DNA"/>
</dbReference>
<reference evidence="7" key="1">
    <citation type="submission" date="2020-08" db="EMBL/GenBank/DDBJ databases">
        <title>Novel species isolated from subtropical streams in China.</title>
        <authorList>
            <person name="Lu H."/>
        </authorList>
    </citation>
    <scope>NUCLEOTIDE SEQUENCE</scope>
    <source>
        <strain evidence="7">LX22W</strain>
    </source>
</reference>